<keyword evidence="3 9" id="KW-1133">Transmembrane helix</keyword>
<gene>
    <name evidence="11" type="ORF">MAR_029409</name>
</gene>
<dbReference type="SUPFAM" id="SSF81321">
    <property type="entry name" value="Family A G protein-coupled receptor-like"/>
    <property type="match status" value="1"/>
</dbReference>
<evidence type="ECO:0000256" key="2">
    <source>
        <dbReference type="ARBA" id="ARBA00022692"/>
    </source>
</evidence>
<comment type="similarity">
    <text evidence="8">Belongs to the G-protein coupled receptor 1 family.</text>
</comment>
<dbReference type="InterPro" id="IPR050125">
    <property type="entry name" value="GPCR_opsins"/>
</dbReference>
<dbReference type="Proteomes" id="UP001164746">
    <property type="component" value="Chromosome 2"/>
</dbReference>
<sequence length="292" mass="32907">MFVLNLTVADFLLAVGNMPMFTASSFWGYWVFGSSGCIAYAFAGSVASFVSINTLAAIAIDRCFVIIRTLPLQNRMSRKTFCSIIGSVWIYSILWASGPFVGFGHYILEGTNTSCTFDFLTRDLSSRLYVICIFTAHFIIPVLVIAGSYTMIFRTIKIYKHEFNEATKVHGEEELPMPMRKCNTRFSHEAKTARVSIIVISVFCISWTPYATVALIGEFGHSAIITRLGSGIPCLLAKCSTIINPLIYALLHPKFRTKLLGVIACFKHEEERREEEYRRGIIHFRSRKQCSL</sequence>
<reference evidence="11" key="1">
    <citation type="submission" date="2022-11" db="EMBL/GenBank/DDBJ databases">
        <title>Centuries of genome instability and evolution in soft-shell clam transmissible cancer (bioRxiv).</title>
        <authorList>
            <person name="Hart S.F.M."/>
            <person name="Yonemitsu M.A."/>
            <person name="Giersch R.M."/>
            <person name="Beal B.F."/>
            <person name="Arriagada G."/>
            <person name="Davis B.W."/>
            <person name="Ostrander E.A."/>
            <person name="Goff S.P."/>
            <person name="Metzger M.J."/>
        </authorList>
    </citation>
    <scope>NUCLEOTIDE SEQUENCE</scope>
    <source>
        <strain evidence="11">MELC-2E11</strain>
        <tissue evidence="11">Siphon/mantle</tissue>
    </source>
</reference>
<dbReference type="PROSITE" id="PS00237">
    <property type="entry name" value="G_PROTEIN_RECEP_F1_1"/>
    <property type="match status" value="1"/>
</dbReference>
<name>A0ABY7DGA3_MYAAR</name>
<accession>A0ABY7DGA3</accession>
<dbReference type="PANTHER" id="PTHR24240">
    <property type="entry name" value="OPSIN"/>
    <property type="match status" value="1"/>
</dbReference>
<evidence type="ECO:0000256" key="6">
    <source>
        <dbReference type="ARBA" id="ARBA00023170"/>
    </source>
</evidence>
<dbReference type="PRINTS" id="PR00237">
    <property type="entry name" value="GPCRRHODOPSN"/>
</dbReference>
<evidence type="ECO:0000256" key="3">
    <source>
        <dbReference type="ARBA" id="ARBA00022989"/>
    </source>
</evidence>
<organism evidence="11 12">
    <name type="scientific">Mya arenaria</name>
    <name type="common">Soft-shell clam</name>
    <dbReference type="NCBI Taxonomy" id="6604"/>
    <lineage>
        <taxon>Eukaryota</taxon>
        <taxon>Metazoa</taxon>
        <taxon>Spiralia</taxon>
        <taxon>Lophotrochozoa</taxon>
        <taxon>Mollusca</taxon>
        <taxon>Bivalvia</taxon>
        <taxon>Autobranchia</taxon>
        <taxon>Heteroconchia</taxon>
        <taxon>Euheterodonta</taxon>
        <taxon>Imparidentia</taxon>
        <taxon>Neoheterodontei</taxon>
        <taxon>Myida</taxon>
        <taxon>Myoidea</taxon>
        <taxon>Myidae</taxon>
        <taxon>Mya</taxon>
    </lineage>
</organism>
<keyword evidence="6 8" id="KW-0675">Receptor</keyword>
<keyword evidence="2 8" id="KW-0812">Transmembrane</keyword>
<feature type="domain" description="G-protein coupled receptors family 1 profile" evidence="10">
    <location>
        <begin position="1"/>
        <end position="248"/>
    </location>
</feature>
<evidence type="ECO:0000256" key="9">
    <source>
        <dbReference type="SAM" id="Phobius"/>
    </source>
</evidence>
<feature type="transmembrane region" description="Helical" evidence="9">
    <location>
        <begin position="81"/>
        <end position="108"/>
    </location>
</feature>
<dbReference type="PROSITE" id="PS50262">
    <property type="entry name" value="G_PROTEIN_RECEP_F1_2"/>
    <property type="match status" value="1"/>
</dbReference>
<dbReference type="InterPro" id="IPR017452">
    <property type="entry name" value="GPCR_Rhodpsn_7TM"/>
</dbReference>
<keyword evidence="4 8" id="KW-0297">G-protein coupled receptor</keyword>
<keyword evidence="5 9" id="KW-0472">Membrane</keyword>
<feature type="transmembrane region" description="Helical" evidence="9">
    <location>
        <begin position="128"/>
        <end position="152"/>
    </location>
</feature>
<feature type="transmembrane region" description="Helical" evidence="9">
    <location>
        <begin position="195"/>
        <end position="216"/>
    </location>
</feature>
<protein>
    <submittedName>
        <fullName evidence="11">OPSD1-like protein</fullName>
    </submittedName>
</protein>
<evidence type="ECO:0000259" key="10">
    <source>
        <dbReference type="PROSITE" id="PS50262"/>
    </source>
</evidence>
<evidence type="ECO:0000256" key="4">
    <source>
        <dbReference type="ARBA" id="ARBA00023040"/>
    </source>
</evidence>
<dbReference type="Pfam" id="PF00001">
    <property type="entry name" value="7tm_1"/>
    <property type="match status" value="1"/>
</dbReference>
<feature type="transmembrane region" description="Helical" evidence="9">
    <location>
        <begin position="38"/>
        <end position="60"/>
    </location>
</feature>
<dbReference type="EMBL" id="CP111013">
    <property type="protein sequence ID" value="WAQ96719.1"/>
    <property type="molecule type" value="Genomic_DNA"/>
</dbReference>
<evidence type="ECO:0000256" key="8">
    <source>
        <dbReference type="RuleBase" id="RU000688"/>
    </source>
</evidence>
<evidence type="ECO:0000256" key="5">
    <source>
        <dbReference type="ARBA" id="ARBA00023136"/>
    </source>
</evidence>
<feature type="transmembrane region" description="Helical" evidence="9">
    <location>
        <begin position="12"/>
        <end position="32"/>
    </location>
</feature>
<evidence type="ECO:0000256" key="1">
    <source>
        <dbReference type="ARBA" id="ARBA00004141"/>
    </source>
</evidence>
<dbReference type="Gene3D" id="1.20.1070.10">
    <property type="entry name" value="Rhodopsin 7-helix transmembrane proteins"/>
    <property type="match status" value="1"/>
</dbReference>
<keyword evidence="12" id="KW-1185">Reference proteome</keyword>
<evidence type="ECO:0000313" key="11">
    <source>
        <dbReference type="EMBL" id="WAQ96719.1"/>
    </source>
</evidence>
<proteinExistence type="inferred from homology"/>
<dbReference type="InterPro" id="IPR000276">
    <property type="entry name" value="GPCR_Rhodpsn"/>
</dbReference>
<comment type="subcellular location">
    <subcellularLocation>
        <location evidence="1">Membrane</location>
        <topology evidence="1">Multi-pass membrane protein</topology>
    </subcellularLocation>
</comment>
<keyword evidence="7 8" id="KW-0807">Transducer</keyword>
<evidence type="ECO:0000313" key="12">
    <source>
        <dbReference type="Proteomes" id="UP001164746"/>
    </source>
</evidence>
<evidence type="ECO:0000256" key="7">
    <source>
        <dbReference type="ARBA" id="ARBA00023224"/>
    </source>
</evidence>